<gene>
    <name evidence="1" type="ORF">BDR25DRAFT_341159</name>
</gene>
<dbReference type="EMBL" id="MU003499">
    <property type="protein sequence ID" value="KAF2473930.1"/>
    <property type="molecule type" value="Genomic_DNA"/>
</dbReference>
<keyword evidence="1" id="KW-0378">Hydrolase</keyword>
<comment type="caution">
    <text evidence="1">The sequence shown here is derived from an EMBL/GenBank/DDBJ whole genome shotgun (WGS) entry which is preliminary data.</text>
</comment>
<name>A0ACB6R6I1_9PLEO</name>
<sequence length="301" mass="33802">MNEEALKMHEAKRVVVVEKGFKAFADMGLKSEILEGIESFGLSEPAEIQQLAIPHLLERKSLHIRHVSKSGKSLAIIIALLQLVDPTGPDFQITVLLRTREQVRQFADTMKKIASSMSGIHILDLHPGKMREFFKTTGHQILVCSVGRFQYILEMEGLFDSWELHAMGVNLSKLRCLVFDDIEYLGMEYKGLEELMGTISEKLPTDLQIVTACAFALPELEEATTKLKKPPILIVSGKFNRTDISPNTDPPNSPPALQMGHQLPVYVLAEEFKRDHLMQSDGYRFGAALDRKPPHEDVAEL</sequence>
<accession>A0ACB6R6I1</accession>
<protein>
    <submittedName>
        <fullName evidence="1">P-loop containing nucleoside triphosphate hydrolase protein</fullName>
    </submittedName>
</protein>
<proteinExistence type="predicted"/>
<keyword evidence="2" id="KW-1185">Reference proteome</keyword>
<dbReference type="Proteomes" id="UP000799755">
    <property type="component" value="Unassembled WGS sequence"/>
</dbReference>
<reference evidence="1" key="1">
    <citation type="journal article" date="2020" name="Stud. Mycol.">
        <title>101 Dothideomycetes genomes: a test case for predicting lifestyles and emergence of pathogens.</title>
        <authorList>
            <person name="Haridas S."/>
            <person name="Albert R."/>
            <person name="Binder M."/>
            <person name="Bloem J."/>
            <person name="Labutti K."/>
            <person name="Salamov A."/>
            <person name="Andreopoulos B."/>
            <person name="Baker S."/>
            <person name="Barry K."/>
            <person name="Bills G."/>
            <person name="Bluhm B."/>
            <person name="Cannon C."/>
            <person name="Castanera R."/>
            <person name="Culley D."/>
            <person name="Daum C."/>
            <person name="Ezra D."/>
            <person name="Gonzalez J."/>
            <person name="Henrissat B."/>
            <person name="Kuo A."/>
            <person name="Liang C."/>
            <person name="Lipzen A."/>
            <person name="Lutzoni F."/>
            <person name="Magnuson J."/>
            <person name="Mondo S."/>
            <person name="Nolan M."/>
            <person name="Ohm R."/>
            <person name="Pangilinan J."/>
            <person name="Park H.-J."/>
            <person name="Ramirez L."/>
            <person name="Alfaro M."/>
            <person name="Sun H."/>
            <person name="Tritt A."/>
            <person name="Yoshinaga Y."/>
            <person name="Zwiers L.-H."/>
            <person name="Turgeon B."/>
            <person name="Goodwin S."/>
            <person name="Spatafora J."/>
            <person name="Crous P."/>
            <person name="Grigoriev I."/>
        </authorList>
    </citation>
    <scope>NUCLEOTIDE SEQUENCE</scope>
    <source>
        <strain evidence="1">ATCC 200398</strain>
    </source>
</reference>
<organism evidence="1 2">
    <name type="scientific">Lindgomyces ingoldianus</name>
    <dbReference type="NCBI Taxonomy" id="673940"/>
    <lineage>
        <taxon>Eukaryota</taxon>
        <taxon>Fungi</taxon>
        <taxon>Dikarya</taxon>
        <taxon>Ascomycota</taxon>
        <taxon>Pezizomycotina</taxon>
        <taxon>Dothideomycetes</taxon>
        <taxon>Pleosporomycetidae</taxon>
        <taxon>Pleosporales</taxon>
        <taxon>Lindgomycetaceae</taxon>
        <taxon>Lindgomyces</taxon>
    </lineage>
</organism>
<evidence type="ECO:0000313" key="1">
    <source>
        <dbReference type="EMBL" id="KAF2473930.1"/>
    </source>
</evidence>
<evidence type="ECO:0000313" key="2">
    <source>
        <dbReference type="Proteomes" id="UP000799755"/>
    </source>
</evidence>